<dbReference type="EMBL" id="AP022829">
    <property type="protein sequence ID" value="BCA88941.1"/>
    <property type="molecule type" value="Genomic_DNA"/>
</dbReference>
<evidence type="ECO:0000313" key="2">
    <source>
        <dbReference type="EMBL" id="BCA88941.1"/>
    </source>
</evidence>
<keyword evidence="3" id="KW-1185">Reference proteome</keyword>
<organism evidence="2 3">
    <name type="scientific">Adlercreutzia hattorii</name>
    <dbReference type="NCBI Taxonomy" id="2707299"/>
    <lineage>
        <taxon>Bacteria</taxon>
        <taxon>Bacillati</taxon>
        <taxon>Actinomycetota</taxon>
        <taxon>Coriobacteriia</taxon>
        <taxon>Eggerthellales</taxon>
        <taxon>Eggerthellaceae</taxon>
        <taxon>Adlercreutzia</taxon>
    </lineage>
</organism>
<protein>
    <submittedName>
        <fullName evidence="2">Uncharacterized protein</fullName>
    </submittedName>
</protein>
<dbReference type="Proteomes" id="UP000501727">
    <property type="component" value="Chromosome"/>
</dbReference>
<name>A0A6F8SM22_9ACTN</name>
<sequence>MICCWPRRGKRPNKRKILRRSARVAILRLRRPATATLRQSRHPGGATSSDPAKTRASGRRSAQGLKKRGLPDIGTCPGALSAGEGCRDCVYRIVKSSEADSGDTTPSAVRARAIIW</sequence>
<feature type="region of interest" description="Disordered" evidence="1">
    <location>
        <begin position="30"/>
        <end position="72"/>
    </location>
</feature>
<dbReference type="KEGG" id="ahat:ADCFC_15600"/>
<evidence type="ECO:0000313" key="3">
    <source>
        <dbReference type="Proteomes" id="UP000501727"/>
    </source>
</evidence>
<reference evidence="3" key="1">
    <citation type="journal article" date="2020" name="Microbiol. Resour. Announc.">
        <title>Complete Genome Sequence of Adlercreutzia sp. Strain 8CFCBH1, a Potent Producer of Equol, Isolated from Healthy Japanese Feces.</title>
        <authorList>
            <person name="Ogata Y."/>
            <person name="Sakamoto M."/>
            <person name="Ohkuma M."/>
            <person name="Hattori M."/>
            <person name="Suda W."/>
        </authorList>
    </citation>
    <scope>NUCLEOTIDE SEQUENCE [LARGE SCALE GENOMIC DNA]</scope>
    <source>
        <strain evidence="3">8CFCBH1</strain>
    </source>
</reference>
<accession>A0A6F8SM22</accession>
<proteinExistence type="predicted"/>
<reference evidence="3" key="2">
    <citation type="submission" date="2020-03" db="EMBL/GenBank/DDBJ databases">
        <title>Complete Genome Sequence of Adlercreutzia sp. strain 8CFCBH1 Producing Equol, Isolated from Healthy Japanese Feces.</title>
        <authorList>
            <person name="Ogata Y."/>
            <person name="Sakamoto M."/>
            <person name="Ohkuma M."/>
            <person name="Hattori M."/>
            <person name="Suda W."/>
        </authorList>
    </citation>
    <scope>NUCLEOTIDE SEQUENCE [LARGE SCALE GENOMIC DNA]</scope>
    <source>
        <strain evidence="3">8CFCBH1</strain>
    </source>
</reference>
<evidence type="ECO:0000256" key="1">
    <source>
        <dbReference type="SAM" id="MobiDB-lite"/>
    </source>
</evidence>
<dbReference type="AlphaFoldDB" id="A0A6F8SM22"/>
<gene>
    <name evidence="2" type="ORF">ADCFC_14390</name>
</gene>